<evidence type="ECO:0000256" key="2">
    <source>
        <dbReference type="SAM" id="MobiDB-lite"/>
    </source>
</evidence>
<dbReference type="PANTHER" id="PTHR22826">
    <property type="entry name" value="RHO GUANINE EXCHANGE FACTOR-RELATED"/>
    <property type="match status" value="1"/>
</dbReference>
<keyword evidence="1" id="KW-0344">Guanine-nucleotide releasing factor</keyword>
<dbReference type="GO" id="GO:0005085">
    <property type="term" value="F:guanyl-nucleotide exchange factor activity"/>
    <property type="evidence" value="ECO:0007669"/>
    <property type="project" value="UniProtKB-KW"/>
</dbReference>
<evidence type="ECO:0000313" key="3">
    <source>
        <dbReference type="EMBL" id="EEN41988.1"/>
    </source>
</evidence>
<organism>
    <name type="scientific">Branchiostoma floridae</name>
    <name type="common">Florida lancelet</name>
    <name type="synonym">Amphioxus</name>
    <dbReference type="NCBI Taxonomy" id="7739"/>
    <lineage>
        <taxon>Eukaryota</taxon>
        <taxon>Metazoa</taxon>
        <taxon>Chordata</taxon>
        <taxon>Cephalochordata</taxon>
        <taxon>Leptocardii</taxon>
        <taxon>Amphioxiformes</taxon>
        <taxon>Branchiostomatidae</taxon>
        <taxon>Branchiostoma</taxon>
    </lineage>
</organism>
<dbReference type="EMBL" id="GG666762">
    <property type="protein sequence ID" value="EEN41988.1"/>
    <property type="molecule type" value="Genomic_DNA"/>
</dbReference>
<proteinExistence type="predicted"/>
<dbReference type="AlphaFoldDB" id="C3ZZQ1"/>
<feature type="compositionally biased region" description="Basic and acidic residues" evidence="2">
    <location>
        <begin position="32"/>
        <end position="42"/>
    </location>
</feature>
<gene>
    <name evidence="3" type="ORF">BRAFLDRAFT_110316</name>
</gene>
<evidence type="ECO:0000256" key="1">
    <source>
        <dbReference type="ARBA" id="ARBA00022658"/>
    </source>
</evidence>
<feature type="region of interest" description="Disordered" evidence="2">
    <location>
        <begin position="1"/>
        <end position="42"/>
    </location>
</feature>
<dbReference type="PANTHER" id="PTHR22826:SF211">
    <property type="entry name" value="LD43457P"/>
    <property type="match status" value="1"/>
</dbReference>
<dbReference type="STRING" id="7739.C3ZZQ1"/>
<protein>
    <recommendedName>
        <fullName evidence="4">MCF2L</fullName>
    </recommendedName>
</protein>
<reference evidence="3" key="1">
    <citation type="journal article" date="2008" name="Nature">
        <title>The amphioxus genome and the evolution of the chordate karyotype.</title>
        <authorList>
            <consortium name="US DOE Joint Genome Institute (JGI-PGF)"/>
            <person name="Putnam N.H."/>
            <person name="Butts T."/>
            <person name="Ferrier D.E.K."/>
            <person name="Furlong R.F."/>
            <person name="Hellsten U."/>
            <person name="Kawashima T."/>
            <person name="Robinson-Rechavi M."/>
            <person name="Shoguchi E."/>
            <person name="Terry A."/>
            <person name="Yu J.-K."/>
            <person name="Benito-Gutierrez E.L."/>
            <person name="Dubchak I."/>
            <person name="Garcia-Fernandez J."/>
            <person name="Gibson-Brown J.J."/>
            <person name="Grigoriev I.V."/>
            <person name="Horton A.C."/>
            <person name="de Jong P.J."/>
            <person name="Jurka J."/>
            <person name="Kapitonov V.V."/>
            <person name="Kohara Y."/>
            <person name="Kuroki Y."/>
            <person name="Lindquist E."/>
            <person name="Lucas S."/>
            <person name="Osoegawa K."/>
            <person name="Pennacchio L.A."/>
            <person name="Salamov A.A."/>
            <person name="Satou Y."/>
            <person name="Sauka-Spengler T."/>
            <person name="Schmutz J."/>
            <person name="Shin-I T."/>
            <person name="Toyoda A."/>
            <person name="Bronner-Fraser M."/>
            <person name="Fujiyama A."/>
            <person name="Holland L.Z."/>
            <person name="Holland P.W.H."/>
            <person name="Satoh N."/>
            <person name="Rokhsar D.S."/>
        </authorList>
    </citation>
    <scope>NUCLEOTIDE SEQUENCE [LARGE SCALE GENOMIC DNA]</scope>
    <source>
        <strain evidence="3">S238N-H82</strain>
        <tissue evidence="3">Testes</tissue>
    </source>
</reference>
<dbReference type="eggNOG" id="KOG4240">
    <property type="taxonomic scope" value="Eukaryota"/>
</dbReference>
<evidence type="ECO:0008006" key="4">
    <source>
        <dbReference type="Google" id="ProtNLM"/>
    </source>
</evidence>
<accession>C3ZZQ1</accession>
<feature type="compositionally biased region" description="Polar residues" evidence="2">
    <location>
        <begin position="7"/>
        <end position="20"/>
    </location>
</feature>
<dbReference type="InterPro" id="IPR051336">
    <property type="entry name" value="RhoGEF_Guanine_NuclExch_SF"/>
</dbReference>
<dbReference type="InParanoid" id="C3ZZQ1"/>
<name>C3ZZQ1_BRAFL</name>
<sequence>MDKKGTGTCSKGQKSSQSKMPSLKDDDLEGIESEHDKEGKEHFRNALMVPLFPSFPSLCNKDEVMDQHGQALRVVDIAEQLQARFAYLTGGKGRNGAPIITLPEYPRFQEIQDQDFLSVMTYLTSIPR</sequence>